<reference evidence="1" key="1">
    <citation type="journal article" date="2023" name="Front. Mar. Sci.">
        <title>Tracing the invertebrate herpesviruses in the global sequence datasets.</title>
        <authorList>
            <person name="Rosani U."/>
            <person name="Gaia M."/>
            <person name="Delmont T.O."/>
            <person name="Krupovic M."/>
        </authorList>
    </citation>
    <scope>NUCLEOTIDE SEQUENCE</scope>
    <source>
        <strain evidence="1">MalacoHV4/Med/2018 155</strain>
    </source>
</reference>
<evidence type="ECO:0000313" key="1">
    <source>
        <dbReference type="EMBL" id="DBA11655.1"/>
    </source>
</evidence>
<dbReference type="EMBL" id="BK063075">
    <property type="protein sequence ID" value="DBA11655.1"/>
    <property type="molecule type" value="Genomic_DNA"/>
</dbReference>
<proteinExistence type="predicted"/>
<name>A0AA48P7N8_9VIRU</name>
<sequence>MDSGALKFGILRLVIRANRSRFCMLLFSHDMSSSGSSLSVRLHRFLSLVQSPSQSPSHFFRRFTAMTLLPFFEQNKSNHLTPFSTMGNVSTSTTCFTNNLVVVALINSG</sequence>
<protein>
    <submittedName>
        <fullName evidence="1">ORF41</fullName>
    </submittedName>
</protein>
<accession>A0AA48P7N8</accession>
<reference evidence="1" key="2">
    <citation type="submission" date="2023-01" db="EMBL/GenBank/DDBJ databases">
        <authorList>
            <person name="Rosani U."/>
            <person name="Delmont T.O."/>
            <person name="Gaia M."/>
            <person name="Krupovic M."/>
        </authorList>
    </citation>
    <scope>NUCLEOTIDE SEQUENCE</scope>
    <source>
        <strain evidence="1">MalacoHV4/Med/2018 155</strain>
    </source>
</reference>
<organism evidence="1">
    <name type="scientific">Malaco herpesvirus 4</name>
    <dbReference type="NCBI Taxonomy" id="3031800"/>
    <lineage>
        <taxon>Viruses</taxon>
        <taxon>Duplodnaviria</taxon>
        <taxon>Heunggongvirae</taxon>
        <taxon>Peploviricota</taxon>
        <taxon>Herviviricetes</taxon>
        <taxon>Herpesvirales</taxon>
        <taxon>Malacoherpesviridae</taxon>
    </lineage>
</organism>